<feature type="domain" description="Pyridoxamine 5'-phosphate oxidase N-terminal" evidence="1">
    <location>
        <begin position="29"/>
        <end position="147"/>
    </location>
</feature>
<dbReference type="InterPro" id="IPR012349">
    <property type="entry name" value="Split_barrel_FMN-bd"/>
</dbReference>
<keyword evidence="3" id="KW-1185">Reference proteome</keyword>
<dbReference type="NCBIfam" id="TIGR04025">
    <property type="entry name" value="PPOX_FMN_DR2398"/>
    <property type="match status" value="1"/>
</dbReference>
<dbReference type="Gene3D" id="2.30.110.10">
    <property type="entry name" value="Electron Transport, Fmn-binding Protein, Chain A"/>
    <property type="match status" value="1"/>
</dbReference>
<dbReference type="AlphaFoldDB" id="H6RPS9"/>
<protein>
    <submittedName>
        <fullName evidence="2">Putative pyridoxamine 5'-phosphate oxidase-related, FMN binding</fullName>
    </submittedName>
</protein>
<dbReference type="PANTHER" id="PTHR42815">
    <property type="entry name" value="FAD-BINDING, PUTATIVE (AFU_ORTHOLOGUE AFUA_6G07600)-RELATED"/>
    <property type="match status" value="1"/>
</dbReference>
<name>H6RPS9_BLASD</name>
<evidence type="ECO:0000313" key="2">
    <source>
        <dbReference type="EMBL" id="CCG01498.1"/>
    </source>
</evidence>
<dbReference type="PANTHER" id="PTHR42815:SF2">
    <property type="entry name" value="FAD-BINDING, PUTATIVE (AFU_ORTHOLOGUE AFUA_6G07600)-RELATED"/>
    <property type="match status" value="1"/>
</dbReference>
<dbReference type="OrthoDB" id="9790331at2"/>
<reference evidence="3" key="2">
    <citation type="submission" date="2012-02" db="EMBL/GenBank/DDBJ databases">
        <title>Complete genome sequence of Blastococcus saxobsidens strain DD2.</title>
        <authorList>
            <person name="Genoscope."/>
        </authorList>
    </citation>
    <scope>NUCLEOTIDE SEQUENCE [LARGE SCALE GENOMIC DNA]</scope>
    <source>
        <strain evidence="3">DD2</strain>
    </source>
</reference>
<dbReference type="HOGENOM" id="CLU_085054_1_0_11"/>
<organism evidence="2 3">
    <name type="scientific">Blastococcus saxobsidens (strain DD2)</name>
    <dbReference type="NCBI Taxonomy" id="1146883"/>
    <lineage>
        <taxon>Bacteria</taxon>
        <taxon>Bacillati</taxon>
        <taxon>Actinomycetota</taxon>
        <taxon>Actinomycetes</taxon>
        <taxon>Geodermatophilales</taxon>
        <taxon>Geodermatophilaceae</taxon>
        <taxon>Blastococcus</taxon>
    </lineage>
</organism>
<proteinExistence type="predicted"/>
<dbReference type="STRING" id="1146883.BLASA_0539"/>
<dbReference type="KEGG" id="bsd:BLASA_0539"/>
<dbReference type="SUPFAM" id="SSF50475">
    <property type="entry name" value="FMN-binding split barrel"/>
    <property type="match status" value="1"/>
</dbReference>
<evidence type="ECO:0000313" key="3">
    <source>
        <dbReference type="Proteomes" id="UP000007517"/>
    </source>
</evidence>
<accession>H6RPS9</accession>
<sequence length="199" mass="21943">MDPAPAALTAYRAPSQRVLDKEIHALDAYCRDFIGLSPFATLATATADGWPDVSPRGGDPGFVHVLDERRLALPDRLGNNRIDSLHNLDANPRAALMFFVPGFDETLRVYGTTSVVDPGELDVDLTEFGKPPLSVLVLSVVRAYFQCPKSVMRSGLWDPERRVDRSAYPSFGTVLREHCRDTTIPTDDAVMRAALTEEL</sequence>
<dbReference type="InterPro" id="IPR024029">
    <property type="entry name" value="Pyridox_Oxase_FMN-dep"/>
</dbReference>
<reference evidence="2 3" key="1">
    <citation type="journal article" date="2012" name="J. Bacteriol.">
        <title>Genome Sequence of Blastococcus saxobsidens DD2, a Stone-Inhabiting Bacterium.</title>
        <authorList>
            <person name="Chouaia B."/>
            <person name="Crotti E."/>
            <person name="Brusetti L."/>
            <person name="Daffonchio D."/>
            <person name="Essoussi I."/>
            <person name="Nouioui I."/>
            <person name="Sbissi I."/>
            <person name="Ghodhbane-Gtari F."/>
            <person name="Gtari M."/>
            <person name="Vacherie B."/>
            <person name="Barbe V."/>
            <person name="Medigue C."/>
            <person name="Gury J."/>
            <person name="Pujic P."/>
            <person name="Normand P."/>
        </authorList>
    </citation>
    <scope>NUCLEOTIDE SEQUENCE [LARGE SCALE GENOMIC DNA]</scope>
    <source>
        <strain evidence="2 3">DD2</strain>
    </source>
</reference>
<dbReference type="EMBL" id="FO117623">
    <property type="protein sequence ID" value="CCG01498.1"/>
    <property type="molecule type" value="Genomic_DNA"/>
</dbReference>
<dbReference type="Pfam" id="PF01243">
    <property type="entry name" value="PNPOx_N"/>
    <property type="match status" value="1"/>
</dbReference>
<dbReference type="InterPro" id="IPR011576">
    <property type="entry name" value="Pyridox_Oxase_N"/>
</dbReference>
<gene>
    <name evidence="2" type="ordered locus">BLASA_0539</name>
</gene>
<dbReference type="Proteomes" id="UP000007517">
    <property type="component" value="Chromosome"/>
</dbReference>
<evidence type="ECO:0000259" key="1">
    <source>
        <dbReference type="Pfam" id="PF01243"/>
    </source>
</evidence>
<dbReference type="RefSeq" id="WP_014374414.1">
    <property type="nucleotide sequence ID" value="NC_016943.1"/>
</dbReference>
<dbReference type="eggNOG" id="COG3576">
    <property type="taxonomic scope" value="Bacteria"/>
</dbReference>